<evidence type="ECO:0000313" key="13">
    <source>
        <dbReference type="Proteomes" id="UP000000598"/>
    </source>
</evidence>
<evidence type="ECO:0000256" key="3">
    <source>
        <dbReference type="ARBA" id="ARBA00022692"/>
    </source>
</evidence>
<evidence type="ECO:0000256" key="4">
    <source>
        <dbReference type="ARBA" id="ARBA00022723"/>
    </source>
</evidence>
<dbReference type="NCBIfam" id="TIGR01494">
    <property type="entry name" value="ATPase_P-type"/>
    <property type="match status" value="2"/>
</dbReference>
<dbReference type="eggNOG" id="KOG0207">
    <property type="taxonomic scope" value="Eukaryota"/>
</dbReference>
<keyword evidence="9 10" id="KW-0472">Membrane</keyword>
<feature type="domain" description="HMA" evidence="11">
    <location>
        <begin position="187"/>
        <end position="254"/>
    </location>
</feature>
<evidence type="ECO:0000256" key="2">
    <source>
        <dbReference type="ARBA" id="ARBA00006024"/>
    </source>
</evidence>
<organism evidence="12 13">
    <name type="scientific">Kluyveromyces lactis (strain ATCC 8585 / CBS 2359 / DSM 70799 / NBRC 1267 / NRRL Y-1140 / WM37)</name>
    <name type="common">Yeast</name>
    <name type="synonym">Candida sphaerica</name>
    <dbReference type="NCBI Taxonomy" id="284590"/>
    <lineage>
        <taxon>Eukaryota</taxon>
        <taxon>Fungi</taxon>
        <taxon>Dikarya</taxon>
        <taxon>Ascomycota</taxon>
        <taxon>Saccharomycotina</taxon>
        <taxon>Saccharomycetes</taxon>
        <taxon>Saccharomycetales</taxon>
        <taxon>Saccharomycetaceae</taxon>
        <taxon>Kluyveromyces</taxon>
    </lineage>
</organism>
<keyword evidence="7" id="KW-1278">Translocase</keyword>
<keyword evidence="13" id="KW-1185">Reference proteome</keyword>
<feature type="transmembrane region" description="Helical" evidence="10">
    <location>
        <begin position="710"/>
        <end position="738"/>
    </location>
</feature>
<feature type="transmembrane region" description="Helical" evidence="10">
    <location>
        <begin position="668"/>
        <end position="690"/>
    </location>
</feature>
<feature type="transmembrane region" description="Helical" evidence="10">
    <location>
        <begin position="1067"/>
        <end position="1089"/>
    </location>
</feature>
<dbReference type="CDD" id="cd00371">
    <property type="entry name" value="HMA"/>
    <property type="match status" value="1"/>
</dbReference>
<dbReference type="SUPFAM" id="SSF55008">
    <property type="entry name" value="HMA, heavy metal-associated domain"/>
    <property type="match status" value="1"/>
</dbReference>
<dbReference type="GeneID" id="2893154"/>
<dbReference type="InterPro" id="IPR023299">
    <property type="entry name" value="ATPase_P-typ_cyto_dom_N"/>
</dbReference>
<dbReference type="STRING" id="284590.Q6CS43"/>
<keyword evidence="4 10" id="KW-0479">Metal-binding</keyword>
<dbReference type="Pfam" id="PF00122">
    <property type="entry name" value="E1-E2_ATPase"/>
    <property type="match status" value="1"/>
</dbReference>
<dbReference type="GO" id="GO:0005524">
    <property type="term" value="F:ATP binding"/>
    <property type="evidence" value="ECO:0007669"/>
    <property type="project" value="UniProtKB-UniRule"/>
</dbReference>
<dbReference type="EMBL" id="CR382124">
    <property type="protein sequence ID" value="CAH00342.1"/>
    <property type="molecule type" value="Genomic_DNA"/>
</dbReference>
<evidence type="ECO:0000256" key="6">
    <source>
        <dbReference type="ARBA" id="ARBA00022840"/>
    </source>
</evidence>
<evidence type="ECO:0000313" key="12">
    <source>
        <dbReference type="EMBL" id="CAH00342.1"/>
    </source>
</evidence>
<dbReference type="GO" id="GO:0055070">
    <property type="term" value="P:copper ion homeostasis"/>
    <property type="evidence" value="ECO:0007669"/>
    <property type="project" value="TreeGrafter"/>
</dbReference>
<dbReference type="SUPFAM" id="SSF81665">
    <property type="entry name" value="Calcium ATPase, transmembrane domain M"/>
    <property type="match status" value="1"/>
</dbReference>
<feature type="transmembrane region" description="Helical" evidence="10">
    <location>
        <begin position="511"/>
        <end position="528"/>
    </location>
</feature>
<evidence type="ECO:0000256" key="5">
    <source>
        <dbReference type="ARBA" id="ARBA00022741"/>
    </source>
</evidence>
<dbReference type="SFLD" id="SFLDF00027">
    <property type="entry name" value="p-type_atpase"/>
    <property type="match status" value="1"/>
</dbReference>
<dbReference type="PRINTS" id="PR00119">
    <property type="entry name" value="CATATPASE"/>
</dbReference>
<dbReference type="Pfam" id="PF00702">
    <property type="entry name" value="Hydrolase"/>
    <property type="match status" value="1"/>
</dbReference>
<dbReference type="InterPro" id="IPR023214">
    <property type="entry name" value="HAD_sf"/>
</dbReference>
<dbReference type="InParanoid" id="Q6CS43"/>
<reference evidence="12 13" key="1">
    <citation type="journal article" date="2004" name="Nature">
        <title>Genome evolution in yeasts.</title>
        <authorList>
            <consortium name="Genolevures"/>
            <person name="Dujon B."/>
            <person name="Sherman D."/>
            <person name="Fischer G."/>
            <person name="Durrens P."/>
            <person name="Casaregola S."/>
            <person name="Lafontaine I."/>
            <person name="de Montigny J."/>
            <person name="Marck C."/>
            <person name="Neuveglise C."/>
            <person name="Talla E."/>
            <person name="Goffard N."/>
            <person name="Frangeul L."/>
            <person name="Aigle M."/>
            <person name="Anthouard V."/>
            <person name="Babour A."/>
            <person name="Barbe V."/>
            <person name="Barnay S."/>
            <person name="Blanchin S."/>
            <person name="Beckerich J.M."/>
            <person name="Beyne E."/>
            <person name="Bleykasten C."/>
            <person name="Boisrame A."/>
            <person name="Boyer J."/>
            <person name="Cattolico L."/>
            <person name="Confanioleri F."/>
            <person name="de Daruvar A."/>
            <person name="Despons L."/>
            <person name="Fabre E."/>
            <person name="Fairhead C."/>
            <person name="Ferry-Dumazet H."/>
            <person name="Groppi A."/>
            <person name="Hantraye F."/>
            <person name="Hennequin C."/>
            <person name="Jauniaux N."/>
            <person name="Joyet P."/>
            <person name="Kachouri R."/>
            <person name="Kerrest A."/>
            <person name="Koszul R."/>
            <person name="Lemaire M."/>
            <person name="Lesur I."/>
            <person name="Ma L."/>
            <person name="Muller H."/>
            <person name="Nicaud J.M."/>
            <person name="Nikolski M."/>
            <person name="Oztas S."/>
            <person name="Ozier-Kalogeropoulos O."/>
            <person name="Pellenz S."/>
            <person name="Potier S."/>
            <person name="Richard G.F."/>
            <person name="Straub M.L."/>
            <person name="Suleau A."/>
            <person name="Swennene D."/>
            <person name="Tekaia F."/>
            <person name="Wesolowski-Louvel M."/>
            <person name="Westhof E."/>
            <person name="Wirth B."/>
            <person name="Zeniou-Meyer M."/>
            <person name="Zivanovic I."/>
            <person name="Bolotin-Fukuhara M."/>
            <person name="Thierry A."/>
            <person name="Bouchier C."/>
            <person name="Caudron B."/>
            <person name="Scarpelli C."/>
            <person name="Gaillardin C."/>
            <person name="Weissenbach J."/>
            <person name="Wincker P."/>
            <person name="Souciet J.L."/>
        </authorList>
    </citation>
    <scope>NUCLEOTIDE SEQUENCE [LARGE SCALE GENOMIC DNA]</scope>
    <source>
        <strain evidence="13">ATCC 8585 / CBS 2359 / DSM 70799 / NBRC 1267 / NRRL Y-1140 / WM37</strain>
    </source>
</reference>
<evidence type="ECO:0000256" key="1">
    <source>
        <dbReference type="ARBA" id="ARBA00004141"/>
    </source>
</evidence>
<feature type="transmembrane region" description="Helical" evidence="10">
    <location>
        <begin position="1095"/>
        <end position="1116"/>
    </location>
</feature>
<dbReference type="KEGG" id="kla:KLLA0_D04092g"/>
<dbReference type="Proteomes" id="UP000000598">
    <property type="component" value="Chromosome D"/>
</dbReference>
<dbReference type="PANTHER" id="PTHR43520:SF32">
    <property type="entry name" value="COPPER RESISTANCE P-TYPE ATPASE (EUROFUNG)"/>
    <property type="match status" value="1"/>
</dbReference>
<keyword evidence="5 10" id="KW-0547">Nucleotide-binding</keyword>
<dbReference type="InterPro" id="IPR027256">
    <property type="entry name" value="P-typ_ATPase_IB"/>
</dbReference>
<evidence type="ECO:0000259" key="11">
    <source>
        <dbReference type="PROSITE" id="PS50846"/>
    </source>
</evidence>
<dbReference type="PROSITE" id="PS00154">
    <property type="entry name" value="ATPASE_E1_E2"/>
    <property type="match status" value="1"/>
</dbReference>
<dbReference type="GO" id="GO:0016020">
    <property type="term" value="C:membrane"/>
    <property type="evidence" value="ECO:0007669"/>
    <property type="project" value="UniProtKB-SubCell"/>
</dbReference>
<dbReference type="RefSeq" id="XP_453246.1">
    <property type="nucleotide sequence ID" value="XM_453246.1"/>
</dbReference>
<evidence type="ECO:0000256" key="7">
    <source>
        <dbReference type="ARBA" id="ARBA00022967"/>
    </source>
</evidence>
<dbReference type="InterPro" id="IPR006121">
    <property type="entry name" value="HMA_dom"/>
</dbReference>
<dbReference type="InterPro" id="IPR036412">
    <property type="entry name" value="HAD-like_sf"/>
</dbReference>
<dbReference type="SUPFAM" id="SSF81653">
    <property type="entry name" value="Calcium ATPase, transduction domain A"/>
    <property type="match status" value="1"/>
</dbReference>
<dbReference type="HOGENOM" id="CLU_001771_0_2_1"/>
<evidence type="ECO:0000256" key="10">
    <source>
        <dbReference type="RuleBase" id="RU362081"/>
    </source>
</evidence>
<dbReference type="InterPro" id="IPR018303">
    <property type="entry name" value="ATPase_P-typ_P_site"/>
</dbReference>
<keyword evidence="8 10" id="KW-1133">Transmembrane helix</keyword>
<dbReference type="NCBIfam" id="TIGR01525">
    <property type="entry name" value="ATPase-IB_hvy"/>
    <property type="match status" value="1"/>
</dbReference>
<name>Q6CS43_KLULA</name>
<dbReference type="SFLD" id="SFLDG00002">
    <property type="entry name" value="C1.7:_P-type_atpase_like"/>
    <property type="match status" value="1"/>
</dbReference>
<dbReference type="InterPro" id="IPR044492">
    <property type="entry name" value="P_typ_ATPase_HD_dom"/>
</dbReference>
<dbReference type="SUPFAM" id="SSF56784">
    <property type="entry name" value="HAD-like"/>
    <property type="match status" value="1"/>
</dbReference>
<dbReference type="OMA" id="DVIRVPH"/>
<dbReference type="SFLD" id="SFLDS00003">
    <property type="entry name" value="Haloacid_Dehalogenase"/>
    <property type="match status" value="1"/>
</dbReference>
<dbReference type="Pfam" id="PF00403">
    <property type="entry name" value="HMA"/>
    <property type="match status" value="1"/>
</dbReference>
<evidence type="ECO:0000256" key="9">
    <source>
        <dbReference type="ARBA" id="ARBA00023136"/>
    </source>
</evidence>
<protein>
    <submittedName>
        <fullName evidence="12">KLLA0D04092p</fullName>
    </submittedName>
</protein>
<dbReference type="PROSITE" id="PS50846">
    <property type="entry name" value="HMA_2"/>
    <property type="match status" value="1"/>
</dbReference>
<dbReference type="Gene3D" id="3.40.1110.10">
    <property type="entry name" value="Calcium-transporting ATPase, cytoplasmic domain N"/>
    <property type="match status" value="1"/>
</dbReference>
<dbReference type="InterPro" id="IPR001757">
    <property type="entry name" value="P_typ_ATPase"/>
</dbReference>
<dbReference type="InterPro" id="IPR036163">
    <property type="entry name" value="HMA_dom_sf"/>
</dbReference>
<dbReference type="Gene3D" id="3.30.70.100">
    <property type="match status" value="1"/>
</dbReference>
<gene>
    <name evidence="12" type="ORF">KLLA0_D04092g</name>
</gene>
<keyword evidence="3 10" id="KW-0812">Transmembrane</keyword>
<dbReference type="Gene3D" id="3.40.50.1000">
    <property type="entry name" value="HAD superfamily/HAD-like"/>
    <property type="match status" value="1"/>
</dbReference>
<dbReference type="GO" id="GO:0043682">
    <property type="term" value="F:P-type divalent copper transporter activity"/>
    <property type="evidence" value="ECO:0007669"/>
    <property type="project" value="TreeGrafter"/>
</dbReference>
<dbReference type="InterPro" id="IPR008250">
    <property type="entry name" value="ATPase_P-typ_transduc_dom_A_sf"/>
</dbReference>
<dbReference type="GO" id="GO:0005507">
    <property type="term" value="F:copper ion binding"/>
    <property type="evidence" value="ECO:0007669"/>
    <property type="project" value="TreeGrafter"/>
</dbReference>
<proteinExistence type="inferred from homology"/>
<sequence length="1152" mass="127109">MRKSHHIKVKLRDHTSVKSEETIKSVLGKTASSIKYLKDGDSIYFKSNEDVRDIRNRLTRAGLIVDRISVNGEEDLEFKDLDLEAGSSSSIDAKESAGDDSIPWRSDEAGKVHYRAQFVLGSNENIDTIINVIKGKSLVTSINHDENNLFAIVPNKNICQDIINVVRDHNISIQLKDILPVHTEKKYKVTASIGGITCAACASSITNAVSDLDFVSDVAVNVVSKVGVFILDSDDQSKLDQLKETVEDCGFVYEAVGSPTLTNHISVKSPARHVTVKIEGMFCSNCPVRTIKSLLDIANAELIIDNTDELTLKHPYIKFTYIPNVERGITIRNIFSKITEELTTEEHKDIKVVIVKEVTLEEHLKEMAKKETWSIAKRLIAVTVMAIPTFAFGIVGMALLPSSNKFREWVDEPTWVGNVSRVVWILFIISTPVYFFVADIFHRKAVKEIYSLWKHSNNWKRRLFRFGSMNLLMSLGTTVAYFASIALLGIAASRPRDTSDSRMHKGLSTTYFDSVVFLTFFLLIGRLLESLAKTKTASAISNLSSFKQETATLMQKVGDQYQEVETVQIQYLELGDYIKISPGQSPPLDSIILEGETEFDESALTGESIPMVRLRGDQIFAGTVNVGSSSVIAKVSSFDGESLLDQIVNTVRDGQLNRAPIERLADILTGYFVPIIIFLAILTWVVWLSLGLSGKLPEHYLDTDIGGWPVWSLEFAISVFVIACPCGIGLAAPTALFVGSGMAAKFGILCRGGGAAFQEGCKIAIVCFDKTGTLTLGNEMKVTNYSLHGDEKLAKIGIEVTRDMESGSRHPLAIGVKKFIDNTFGKKTGTVKVPDPVEITGGGLKGEIIIDNDLSLPDARIWKEVDPEMAIVGNERLLRDYKCHLTSEQLKLLAEWKARGKSLMVTAIKSRSYFGNDNFYPVMMCAAKDEIRPEAKDVIKELRRSGIECWMISGDNEVTARAVAQELDIDNVIAEVLPEEKAAKVKWIQHNNIGANGHHKVVAMVGDGINDAPALAAADVGIALASGSELAMTSCDFVLLSPINTLVSLLALLKLSKTVFNRIKFNFTWALVYNMLALPIAAGVIYPYHNTRLSPVWASAAMALSSVSVLLSSLALKLYNPTRSLPSSFKSKDKESNSYLHQYQPIRDYIMF</sequence>
<dbReference type="InterPro" id="IPR017969">
    <property type="entry name" value="Heavy-metal-associated_CS"/>
</dbReference>
<dbReference type="PaxDb" id="284590-Q6CS43"/>
<dbReference type="Gene3D" id="2.70.150.10">
    <property type="entry name" value="Calcium-transporting ATPase, cytoplasmic transduction domain A"/>
    <property type="match status" value="1"/>
</dbReference>
<evidence type="ECO:0000256" key="8">
    <source>
        <dbReference type="ARBA" id="ARBA00022989"/>
    </source>
</evidence>
<comment type="subcellular location">
    <subcellularLocation>
        <location evidence="1">Membrane</location>
        <topology evidence="1">Multi-pass membrane protein</topology>
    </subcellularLocation>
</comment>
<accession>Q6CS43</accession>
<dbReference type="Gene3D" id="1.20.1110.10">
    <property type="entry name" value="Calcium-transporting ATPase, transmembrane domain"/>
    <property type="match status" value="1"/>
</dbReference>
<dbReference type="PROSITE" id="PS01047">
    <property type="entry name" value="HMA_1"/>
    <property type="match status" value="1"/>
</dbReference>
<dbReference type="PANTHER" id="PTHR43520">
    <property type="entry name" value="ATP7, ISOFORM B"/>
    <property type="match status" value="1"/>
</dbReference>
<dbReference type="InterPro" id="IPR059000">
    <property type="entry name" value="ATPase_P-type_domA"/>
</dbReference>
<feature type="transmembrane region" description="Helical" evidence="10">
    <location>
        <begin position="463"/>
        <end position="491"/>
    </location>
</feature>
<comment type="similarity">
    <text evidence="2 10">Belongs to the cation transport ATPase (P-type) (TC 3.A.3) family. Type IB subfamily.</text>
</comment>
<feature type="transmembrane region" description="Helical" evidence="10">
    <location>
        <begin position="379"/>
        <end position="402"/>
    </location>
</feature>
<dbReference type="GO" id="GO:0016887">
    <property type="term" value="F:ATP hydrolysis activity"/>
    <property type="evidence" value="ECO:0007669"/>
    <property type="project" value="InterPro"/>
</dbReference>
<dbReference type="InterPro" id="IPR023298">
    <property type="entry name" value="ATPase_P-typ_TM_dom_sf"/>
</dbReference>
<dbReference type="AlphaFoldDB" id="Q6CS43"/>
<feature type="transmembrane region" description="Helical" evidence="10">
    <location>
        <begin position="422"/>
        <end position="442"/>
    </location>
</feature>
<keyword evidence="6 10" id="KW-0067">ATP-binding</keyword>